<dbReference type="KEGG" id="phao:HF685_06945"/>
<protein>
    <recommendedName>
        <fullName evidence="3">Lipoprotein</fullName>
    </recommendedName>
</protein>
<evidence type="ECO:0000313" key="1">
    <source>
        <dbReference type="EMBL" id="QJB69050.1"/>
    </source>
</evidence>
<dbReference type="PROSITE" id="PS51257">
    <property type="entry name" value="PROKAR_LIPOPROTEIN"/>
    <property type="match status" value="1"/>
</dbReference>
<keyword evidence="2" id="KW-1185">Reference proteome</keyword>
<gene>
    <name evidence="1" type="ORF">HF685_06945</name>
</gene>
<sequence>MRLNGRLSKVVLAGLTILAVAGCSREGKLDLSSGVGIAVTRTGCPAVAVPDYTGDMTVFDPANSTAASAIDVVANITNVRSTCNSEGAKIYTEATFDIYAVRSNPRGARSVTVPYFSTVVQGGTAVVAKRVKNVTLQFADGQYRASGSGKAGSYIDAAAARLPEDVIEKITRRRKPGDPDAALDPLADPATKAAVARSTFELLIGFQLTQAQLQYNATR</sequence>
<dbReference type="Proteomes" id="UP000501600">
    <property type="component" value="Chromosome"/>
</dbReference>
<accession>A0A6H2DKY6</accession>
<name>A0A6H2DKY6_9SPHN</name>
<dbReference type="EMBL" id="CP051217">
    <property type="protein sequence ID" value="QJB69050.1"/>
    <property type="molecule type" value="Genomic_DNA"/>
</dbReference>
<dbReference type="RefSeq" id="WP_168818892.1">
    <property type="nucleotide sequence ID" value="NZ_CP051217.1"/>
</dbReference>
<dbReference type="AlphaFoldDB" id="A0A6H2DKY6"/>
<evidence type="ECO:0008006" key="3">
    <source>
        <dbReference type="Google" id="ProtNLM"/>
    </source>
</evidence>
<proteinExistence type="predicted"/>
<reference evidence="1 2" key="1">
    <citation type="submission" date="2020-04" db="EMBL/GenBank/DDBJ databases">
        <title>Genome sequence for Sphingorhabdus sp. strain M1.</title>
        <authorList>
            <person name="Park S.-J."/>
        </authorList>
    </citation>
    <scope>NUCLEOTIDE SEQUENCE [LARGE SCALE GENOMIC DNA]</scope>
    <source>
        <strain evidence="1 2">JK6</strain>
    </source>
</reference>
<organism evidence="1 2">
    <name type="scientific">Parasphingorhabdus halotolerans</name>
    <dbReference type="NCBI Taxonomy" id="2725558"/>
    <lineage>
        <taxon>Bacteria</taxon>
        <taxon>Pseudomonadati</taxon>
        <taxon>Pseudomonadota</taxon>
        <taxon>Alphaproteobacteria</taxon>
        <taxon>Sphingomonadales</taxon>
        <taxon>Sphingomonadaceae</taxon>
        <taxon>Parasphingorhabdus</taxon>
    </lineage>
</organism>
<evidence type="ECO:0000313" key="2">
    <source>
        <dbReference type="Proteomes" id="UP000501600"/>
    </source>
</evidence>